<dbReference type="InParanoid" id="G4TRZ4"/>
<proteinExistence type="predicted"/>
<dbReference type="SUPFAM" id="SSF81383">
    <property type="entry name" value="F-box domain"/>
    <property type="match status" value="1"/>
</dbReference>
<gene>
    <name evidence="2" type="ORF">PIIN_08041</name>
</gene>
<evidence type="ECO:0000313" key="2">
    <source>
        <dbReference type="EMBL" id="CCA74087.1"/>
    </source>
</evidence>
<evidence type="ECO:0000259" key="1">
    <source>
        <dbReference type="PROSITE" id="PS50181"/>
    </source>
</evidence>
<dbReference type="Proteomes" id="UP000007148">
    <property type="component" value="Unassembled WGS sequence"/>
</dbReference>
<name>G4TRZ4_SERID</name>
<organism evidence="2 3">
    <name type="scientific">Serendipita indica (strain DSM 11827)</name>
    <name type="common">Root endophyte fungus</name>
    <name type="synonym">Piriformospora indica</name>
    <dbReference type="NCBI Taxonomy" id="1109443"/>
    <lineage>
        <taxon>Eukaryota</taxon>
        <taxon>Fungi</taxon>
        <taxon>Dikarya</taxon>
        <taxon>Basidiomycota</taxon>
        <taxon>Agaricomycotina</taxon>
        <taxon>Agaricomycetes</taxon>
        <taxon>Sebacinales</taxon>
        <taxon>Serendipitaceae</taxon>
        <taxon>Serendipita</taxon>
    </lineage>
</organism>
<feature type="domain" description="F-box" evidence="1">
    <location>
        <begin position="1"/>
        <end position="48"/>
    </location>
</feature>
<dbReference type="HOGENOM" id="CLU_717889_0_0_1"/>
<dbReference type="Gene3D" id="3.80.10.10">
    <property type="entry name" value="Ribonuclease Inhibitor"/>
    <property type="match status" value="1"/>
</dbReference>
<dbReference type="InterPro" id="IPR036047">
    <property type="entry name" value="F-box-like_dom_sf"/>
</dbReference>
<dbReference type="SUPFAM" id="SSF52058">
    <property type="entry name" value="L domain-like"/>
    <property type="match status" value="1"/>
</dbReference>
<dbReference type="Gene3D" id="1.20.1280.50">
    <property type="match status" value="1"/>
</dbReference>
<dbReference type="Pfam" id="PF12937">
    <property type="entry name" value="F-box-like"/>
    <property type="match status" value="1"/>
</dbReference>
<protein>
    <recommendedName>
        <fullName evidence="1">F-box domain-containing protein</fullName>
    </recommendedName>
</protein>
<comment type="caution">
    <text evidence="2">The sequence shown here is derived from an EMBL/GenBank/DDBJ whole genome shotgun (WGS) entry which is preliminary data.</text>
</comment>
<evidence type="ECO:0000313" key="3">
    <source>
        <dbReference type="Proteomes" id="UP000007148"/>
    </source>
</evidence>
<dbReference type="EMBL" id="CAFZ01000278">
    <property type="protein sequence ID" value="CCA74087.1"/>
    <property type="molecule type" value="Genomic_DNA"/>
</dbReference>
<reference evidence="2 3" key="1">
    <citation type="journal article" date="2011" name="PLoS Pathog.">
        <title>Endophytic Life Strategies Decoded by Genome and Transcriptome Analyses of the Mutualistic Root Symbiont Piriformospora indica.</title>
        <authorList>
            <person name="Zuccaro A."/>
            <person name="Lahrmann U."/>
            <person name="Guldener U."/>
            <person name="Langen G."/>
            <person name="Pfiffi S."/>
            <person name="Biedenkopf D."/>
            <person name="Wong P."/>
            <person name="Samans B."/>
            <person name="Grimm C."/>
            <person name="Basiewicz M."/>
            <person name="Murat C."/>
            <person name="Martin F."/>
            <person name="Kogel K.H."/>
        </authorList>
    </citation>
    <scope>NUCLEOTIDE SEQUENCE [LARGE SCALE GENOMIC DNA]</scope>
    <source>
        <strain evidence="2 3">DSM 11827</strain>
    </source>
</reference>
<dbReference type="InterPro" id="IPR032675">
    <property type="entry name" value="LRR_dom_sf"/>
</dbReference>
<sequence length="441" mass="49798">MPISYLPNEILAIIFTYYILASCPAQTLQLVCRRWYAVAKETPILKSRIIYLPQSNRRPIGLFSEFKARCASPLSTVHAIEQLNGGTFEFTYVSLSMRNKLEDAPLPLESRPGFELWATFSRQCTKLHLRLRNYNTHWLYLFPPFHALTHLDIINPNNGVISTMLAQVDRGCPLVSLTIIGMRDAALVDFGTILHRLKRLYVHTTRNTALRLDKLLPSLGKLEELSWCPSLIPYESIQGVMFNLPKHDILPNLTTLEAPGSFVALLPPFVLKRIRRLEVLPPSAFPFDLGSNETGGSLIVLPGLVHLTVNENEIDRLYQINYGLTRLRPSVLRMTGLRSVHILLSLVDDSKHIIAPFSNVEELYVEFESSNEAEGAFIPALAKPILPQLKHLVITLPEGNEDMVKRCSPEIQRVADLRVEMGMQPLITTRFALSIDADDDE</sequence>
<dbReference type="OrthoDB" id="3299267at2759"/>
<dbReference type="AlphaFoldDB" id="G4TRZ4"/>
<dbReference type="PROSITE" id="PS50181">
    <property type="entry name" value="FBOX"/>
    <property type="match status" value="1"/>
</dbReference>
<keyword evidence="3" id="KW-1185">Reference proteome</keyword>
<accession>G4TRZ4</accession>
<dbReference type="InterPro" id="IPR001810">
    <property type="entry name" value="F-box_dom"/>
</dbReference>